<dbReference type="Proteomes" id="UP000266841">
    <property type="component" value="Unassembled WGS sequence"/>
</dbReference>
<accession>K0SLU7</accession>
<gene>
    <name evidence="1" type="ORF">THAOC_20326</name>
</gene>
<keyword evidence="2" id="KW-1185">Reference proteome</keyword>
<evidence type="ECO:0000313" key="1">
    <source>
        <dbReference type="EMBL" id="EJK59452.1"/>
    </source>
</evidence>
<sequence>MMALRRFSLVRAGDRSGPFPGRLRAAARLGRGTRARVSWSRSLLGLGGEEIDREPAILTLYLLCRGVVVAPSHLMAYSFPAKG</sequence>
<feature type="non-terminal residue" evidence="1">
    <location>
        <position position="83"/>
    </location>
</feature>
<proteinExistence type="predicted"/>
<comment type="caution">
    <text evidence="1">The sequence shown here is derived from an EMBL/GenBank/DDBJ whole genome shotgun (WGS) entry which is preliminary data.</text>
</comment>
<name>K0SLU7_THAOC</name>
<dbReference type="EMBL" id="AGNL01022891">
    <property type="protein sequence ID" value="EJK59452.1"/>
    <property type="molecule type" value="Genomic_DNA"/>
</dbReference>
<dbReference type="AlphaFoldDB" id="K0SLU7"/>
<protein>
    <submittedName>
        <fullName evidence="1">Uncharacterized protein</fullName>
    </submittedName>
</protein>
<reference evidence="1 2" key="1">
    <citation type="journal article" date="2012" name="Genome Biol.">
        <title>Genome and low-iron response of an oceanic diatom adapted to chronic iron limitation.</title>
        <authorList>
            <person name="Lommer M."/>
            <person name="Specht M."/>
            <person name="Roy A.S."/>
            <person name="Kraemer L."/>
            <person name="Andreson R."/>
            <person name="Gutowska M.A."/>
            <person name="Wolf J."/>
            <person name="Bergner S.V."/>
            <person name="Schilhabel M.B."/>
            <person name="Klostermeier U.C."/>
            <person name="Beiko R.G."/>
            <person name="Rosenstiel P."/>
            <person name="Hippler M."/>
            <person name="Laroche J."/>
        </authorList>
    </citation>
    <scope>NUCLEOTIDE SEQUENCE [LARGE SCALE GENOMIC DNA]</scope>
    <source>
        <strain evidence="1 2">CCMP1005</strain>
    </source>
</reference>
<organism evidence="1 2">
    <name type="scientific">Thalassiosira oceanica</name>
    <name type="common">Marine diatom</name>
    <dbReference type="NCBI Taxonomy" id="159749"/>
    <lineage>
        <taxon>Eukaryota</taxon>
        <taxon>Sar</taxon>
        <taxon>Stramenopiles</taxon>
        <taxon>Ochrophyta</taxon>
        <taxon>Bacillariophyta</taxon>
        <taxon>Coscinodiscophyceae</taxon>
        <taxon>Thalassiosirophycidae</taxon>
        <taxon>Thalassiosirales</taxon>
        <taxon>Thalassiosiraceae</taxon>
        <taxon>Thalassiosira</taxon>
    </lineage>
</organism>
<evidence type="ECO:0000313" key="2">
    <source>
        <dbReference type="Proteomes" id="UP000266841"/>
    </source>
</evidence>